<gene>
    <name evidence="4" type="ORF">AM493_13070</name>
</gene>
<dbReference type="NCBIfam" id="TIGR04183">
    <property type="entry name" value="Por_Secre_tail"/>
    <property type="match status" value="1"/>
</dbReference>
<dbReference type="EMBL" id="LIYD01000005">
    <property type="protein sequence ID" value="KOS06854.1"/>
    <property type="molecule type" value="Genomic_DNA"/>
</dbReference>
<accession>A0A0M8MDY4</accession>
<proteinExistence type="predicted"/>
<dbReference type="Pfam" id="PF18962">
    <property type="entry name" value="Por_Secre_tail"/>
    <property type="match status" value="1"/>
</dbReference>
<dbReference type="STRING" id="1202724.AM493_13070"/>
<comment type="caution">
    <text evidence="4">The sequence shown here is derived from an EMBL/GenBank/DDBJ whole genome shotgun (WGS) entry which is preliminary data.</text>
</comment>
<protein>
    <recommendedName>
        <fullName evidence="3">Secretion system C-terminal sorting domain-containing protein</fullName>
    </recommendedName>
</protein>
<dbReference type="Proteomes" id="UP000037755">
    <property type="component" value="Unassembled WGS sequence"/>
</dbReference>
<dbReference type="OrthoDB" id="1652165at2"/>
<evidence type="ECO:0000259" key="3">
    <source>
        <dbReference type="Pfam" id="PF18962"/>
    </source>
</evidence>
<dbReference type="InterPro" id="IPR026444">
    <property type="entry name" value="Secre_tail"/>
</dbReference>
<keyword evidence="5" id="KW-1185">Reference proteome</keyword>
<evidence type="ECO:0000313" key="4">
    <source>
        <dbReference type="EMBL" id="KOS06854.1"/>
    </source>
</evidence>
<feature type="domain" description="Secretion system C-terminal sorting" evidence="3">
    <location>
        <begin position="595"/>
        <end position="668"/>
    </location>
</feature>
<evidence type="ECO:0000313" key="5">
    <source>
        <dbReference type="Proteomes" id="UP000037755"/>
    </source>
</evidence>
<name>A0A0M8MDY4_9FLAO</name>
<sequence>MTKIITKKTSVLAIALFATLGTFAQTSVWTGAIDNNWNNVSNWSLNAIPTLQTDVQIVHTSGNYPVIDGEDGSAECRNITVDNDASITLNGYGVLRISGTVSASNTISALGGTVSFIGTTPQTLPAGAFFNGAVYSLTTNNAQGVTLNGALAVNGVLTLQNGTFNTSNALTLKSNAQNTAKVAESAGSIAGNVTVERYIPARRAFRFLSSPTTGGTINSNWQEGSPATDPVGLGTDITGTGGAANGFDASGSNNPSLFTFDNETATWEAVTTTNIDLEAGVPYRMLVRGDRAVDQTSNAAVATATTLRTTGTLTTGNVLVSNLSPAAGAFNFVGNPYQATVDVQELLADAGATNVNANFYYVWDPTVNTRGAYVTVNVDANTNSNPSSVANKYLHPGQAFFVETAAEGTAWLTFKESHKYTNGTSTPNLYRTNSDNEGAAIALTLYTDESLAANGPSADGLVVRFDDAYSNDVDAFDAKKPANQDESIALVTNGQNLSYESRAMPVDGETLALSATTYRAANYTFKANTNGLNGVSAWLKDNHTNTLTELQNNAETLYSFTVAEGEAGSVAEGRFEVVFQSTLSVNNPSAAQFSVYPNPATGSTFNVALAGAEEITVTLYNQLGQAIAAQATPAGDTFTITPQTQLTDGLYMVEITSGSKVYNSKIIVKH</sequence>
<evidence type="ECO:0000256" key="1">
    <source>
        <dbReference type="ARBA" id="ARBA00022729"/>
    </source>
</evidence>
<keyword evidence="1 2" id="KW-0732">Signal</keyword>
<feature type="signal peptide" evidence="2">
    <location>
        <begin position="1"/>
        <end position="24"/>
    </location>
</feature>
<organism evidence="4 5">
    <name type="scientific">Flavobacterium akiainvivens</name>
    <dbReference type="NCBI Taxonomy" id="1202724"/>
    <lineage>
        <taxon>Bacteria</taxon>
        <taxon>Pseudomonadati</taxon>
        <taxon>Bacteroidota</taxon>
        <taxon>Flavobacteriia</taxon>
        <taxon>Flavobacteriales</taxon>
        <taxon>Flavobacteriaceae</taxon>
        <taxon>Flavobacterium</taxon>
    </lineage>
</organism>
<dbReference type="RefSeq" id="WP_054408476.1">
    <property type="nucleotide sequence ID" value="NZ_FOYA01000015.1"/>
</dbReference>
<dbReference type="PATRIC" id="fig|1202724.3.peg.2708"/>
<reference evidence="4 5" key="1">
    <citation type="submission" date="2015-08" db="EMBL/GenBank/DDBJ databases">
        <title>Whole genome sequence of Flavobacterium akiainvivens IK-1T, from decaying Wikstroemia oahuensis, an endemic Hawaiian shrub.</title>
        <authorList>
            <person name="Wan X."/>
            <person name="Hou S."/>
            <person name="Saito J."/>
            <person name="Donachie S."/>
        </authorList>
    </citation>
    <scope>NUCLEOTIDE SEQUENCE [LARGE SCALE GENOMIC DNA]</scope>
    <source>
        <strain evidence="4 5">IK-1</strain>
    </source>
</reference>
<evidence type="ECO:0000256" key="2">
    <source>
        <dbReference type="SAM" id="SignalP"/>
    </source>
</evidence>
<feature type="chain" id="PRO_5005818261" description="Secretion system C-terminal sorting domain-containing protein" evidence="2">
    <location>
        <begin position="25"/>
        <end position="670"/>
    </location>
</feature>
<dbReference type="AlphaFoldDB" id="A0A0M8MDY4"/>